<protein>
    <submittedName>
        <fullName evidence="1">Uncharacterized protein</fullName>
    </submittedName>
</protein>
<keyword evidence="2" id="KW-1185">Reference proteome</keyword>
<organism evidence="1 2">
    <name type="scientific">Zalaria obscura</name>
    <dbReference type="NCBI Taxonomy" id="2024903"/>
    <lineage>
        <taxon>Eukaryota</taxon>
        <taxon>Fungi</taxon>
        <taxon>Dikarya</taxon>
        <taxon>Ascomycota</taxon>
        <taxon>Pezizomycotina</taxon>
        <taxon>Dothideomycetes</taxon>
        <taxon>Dothideomycetidae</taxon>
        <taxon>Dothideales</taxon>
        <taxon>Zalariaceae</taxon>
        <taxon>Zalaria</taxon>
    </lineage>
</organism>
<gene>
    <name evidence="1" type="ORF">M8818_002513</name>
</gene>
<dbReference type="EMBL" id="JAMKPW020000011">
    <property type="protein sequence ID" value="KAK8213215.1"/>
    <property type="molecule type" value="Genomic_DNA"/>
</dbReference>
<evidence type="ECO:0000313" key="2">
    <source>
        <dbReference type="Proteomes" id="UP001320706"/>
    </source>
</evidence>
<accession>A0ACC3SGM9</accession>
<evidence type="ECO:0000313" key="1">
    <source>
        <dbReference type="EMBL" id="KAK8213215.1"/>
    </source>
</evidence>
<name>A0ACC3SGM9_9PEZI</name>
<proteinExistence type="predicted"/>
<dbReference type="Proteomes" id="UP001320706">
    <property type="component" value="Unassembled WGS sequence"/>
</dbReference>
<sequence length="95" mass="10282">MNISRFARDMWASSGGVAWMRLQPAAPADIQVGWSGTRHMSVVLCEELGRMHIAALARVRKISEVCLLVLQKANRGFLTVFGALLAPTQVICSGG</sequence>
<comment type="caution">
    <text evidence="1">The sequence shown here is derived from an EMBL/GenBank/DDBJ whole genome shotgun (WGS) entry which is preliminary data.</text>
</comment>
<reference evidence="1" key="1">
    <citation type="submission" date="2024-02" db="EMBL/GenBank/DDBJ databases">
        <title>Metagenome Assembled Genome of Zalaria obscura JY119.</title>
        <authorList>
            <person name="Vighnesh L."/>
            <person name="Jagadeeshwari U."/>
            <person name="Venkata Ramana C."/>
            <person name="Sasikala C."/>
        </authorList>
    </citation>
    <scope>NUCLEOTIDE SEQUENCE</scope>
    <source>
        <strain evidence="1">JY119</strain>
    </source>
</reference>